<name>A0A518DF11_9BACT</name>
<dbReference type="InterPro" id="IPR036412">
    <property type="entry name" value="HAD-like_sf"/>
</dbReference>
<dbReference type="EC" id="3.1.3.18" evidence="1"/>
<dbReference type="Gene3D" id="3.40.50.1000">
    <property type="entry name" value="HAD superfamily/HAD-like"/>
    <property type="match status" value="1"/>
</dbReference>
<evidence type="ECO:0000313" key="1">
    <source>
        <dbReference type="EMBL" id="QDU90063.1"/>
    </source>
</evidence>
<proteinExistence type="predicted"/>
<dbReference type="InterPro" id="IPR023198">
    <property type="entry name" value="PGP-like_dom2"/>
</dbReference>
<gene>
    <name evidence="1" type="primary">gph_1</name>
    <name evidence="1" type="ORF">Pla175_34630</name>
</gene>
<dbReference type="RefSeq" id="WP_145287821.1">
    <property type="nucleotide sequence ID" value="NZ_CP036291.1"/>
</dbReference>
<sequence length="227" mass="24164">MKACLFDIDGTLIQTGGAGQLAFAQTFAEDLGVPDLSSEISFSGRSDRAIAHDLFLAHGLEATDATWNAFLAGYTRRLPAALAERQGAVLPGVLPLIERLEAMDGVLVGLLTGNVVEGARIKLSHFGLWERFPFGGFGDAHCDRSAIAEAARAAARERFHRTDISPVETIVVIGDTEHDIRCARSIGAKAVAVPTGFVDRAALAAESPDLLVETLEDQEQIVAWLAA</sequence>
<dbReference type="SUPFAM" id="SSF56784">
    <property type="entry name" value="HAD-like"/>
    <property type="match status" value="1"/>
</dbReference>
<dbReference type="Pfam" id="PF12710">
    <property type="entry name" value="HAD"/>
    <property type="match status" value="1"/>
</dbReference>
<evidence type="ECO:0000313" key="2">
    <source>
        <dbReference type="Proteomes" id="UP000317429"/>
    </source>
</evidence>
<protein>
    <submittedName>
        <fullName evidence="1">Phosphoglycolate phosphatase</fullName>
        <ecNumber evidence="1">3.1.3.18</ecNumber>
    </submittedName>
</protein>
<accession>A0A518DF11</accession>
<keyword evidence="2" id="KW-1185">Reference proteome</keyword>
<organism evidence="1 2">
    <name type="scientific">Pirellulimonas nuda</name>
    <dbReference type="NCBI Taxonomy" id="2528009"/>
    <lineage>
        <taxon>Bacteria</taxon>
        <taxon>Pseudomonadati</taxon>
        <taxon>Planctomycetota</taxon>
        <taxon>Planctomycetia</taxon>
        <taxon>Pirellulales</taxon>
        <taxon>Lacipirellulaceae</taxon>
        <taxon>Pirellulimonas</taxon>
    </lineage>
</organism>
<reference evidence="1 2" key="1">
    <citation type="submission" date="2019-02" db="EMBL/GenBank/DDBJ databases">
        <title>Deep-cultivation of Planctomycetes and their phenomic and genomic characterization uncovers novel biology.</title>
        <authorList>
            <person name="Wiegand S."/>
            <person name="Jogler M."/>
            <person name="Boedeker C."/>
            <person name="Pinto D."/>
            <person name="Vollmers J."/>
            <person name="Rivas-Marin E."/>
            <person name="Kohn T."/>
            <person name="Peeters S.H."/>
            <person name="Heuer A."/>
            <person name="Rast P."/>
            <person name="Oberbeckmann S."/>
            <person name="Bunk B."/>
            <person name="Jeske O."/>
            <person name="Meyerdierks A."/>
            <person name="Storesund J.E."/>
            <person name="Kallscheuer N."/>
            <person name="Luecker S."/>
            <person name="Lage O.M."/>
            <person name="Pohl T."/>
            <person name="Merkel B.J."/>
            <person name="Hornburger P."/>
            <person name="Mueller R.-W."/>
            <person name="Bruemmer F."/>
            <person name="Labrenz M."/>
            <person name="Spormann A.M."/>
            <person name="Op den Camp H."/>
            <person name="Overmann J."/>
            <person name="Amann R."/>
            <person name="Jetten M.S.M."/>
            <person name="Mascher T."/>
            <person name="Medema M.H."/>
            <person name="Devos D.P."/>
            <person name="Kaster A.-K."/>
            <person name="Ovreas L."/>
            <person name="Rohde M."/>
            <person name="Galperin M.Y."/>
            <person name="Jogler C."/>
        </authorList>
    </citation>
    <scope>NUCLEOTIDE SEQUENCE [LARGE SCALE GENOMIC DNA]</scope>
    <source>
        <strain evidence="1 2">Pla175</strain>
    </source>
</reference>
<dbReference type="InterPro" id="IPR023214">
    <property type="entry name" value="HAD_sf"/>
</dbReference>
<dbReference type="KEGG" id="pnd:Pla175_34630"/>
<dbReference type="EMBL" id="CP036291">
    <property type="protein sequence ID" value="QDU90063.1"/>
    <property type="molecule type" value="Genomic_DNA"/>
</dbReference>
<dbReference type="PANTHER" id="PTHR43885:SF1">
    <property type="entry name" value="SUPERFAMILY HYDROLASE, PUTATIVE (AFU_ORTHOLOGUE AFUA_4G13290)-RELATED"/>
    <property type="match status" value="1"/>
</dbReference>
<dbReference type="Gene3D" id="1.10.150.240">
    <property type="entry name" value="Putative phosphatase, domain 2"/>
    <property type="match status" value="1"/>
</dbReference>
<dbReference type="AlphaFoldDB" id="A0A518DF11"/>
<dbReference type="SFLD" id="SFLDG01129">
    <property type="entry name" value="C1.5:_HAD__Beta-PGM__Phosphata"/>
    <property type="match status" value="1"/>
</dbReference>
<dbReference type="GO" id="GO:0008967">
    <property type="term" value="F:phosphoglycolate phosphatase activity"/>
    <property type="evidence" value="ECO:0007669"/>
    <property type="project" value="UniProtKB-EC"/>
</dbReference>
<dbReference type="SFLD" id="SFLDS00003">
    <property type="entry name" value="Haloacid_Dehalogenase"/>
    <property type="match status" value="1"/>
</dbReference>
<dbReference type="PANTHER" id="PTHR43885">
    <property type="entry name" value="HALOACID DEHALOGENASE-LIKE HYDROLASE"/>
    <property type="match status" value="1"/>
</dbReference>
<keyword evidence="1" id="KW-0378">Hydrolase</keyword>
<dbReference type="Proteomes" id="UP000317429">
    <property type="component" value="Chromosome"/>
</dbReference>
<dbReference type="OrthoDB" id="9781769at2"/>